<reference evidence="4" key="1">
    <citation type="journal article" date="2019" name="Int. J. Syst. Evol. Microbiol.">
        <title>The Global Catalogue of Microorganisms (GCM) 10K type strain sequencing project: providing services to taxonomists for standard genome sequencing and annotation.</title>
        <authorList>
            <consortium name="The Broad Institute Genomics Platform"/>
            <consortium name="The Broad Institute Genome Sequencing Center for Infectious Disease"/>
            <person name="Wu L."/>
            <person name="Ma J."/>
        </authorList>
    </citation>
    <scope>NUCLEOTIDE SEQUENCE [LARGE SCALE GENOMIC DNA]</scope>
    <source>
        <strain evidence="4">JCM 9371</strain>
    </source>
</reference>
<dbReference type="InterPro" id="IPR019734">
    <property type="entry name" value="TPR_rpt"/>
</dbReference>
<evidence type="ECO:0000259" key="2">
    <source>
        <dbReference type="PROSITE" id="PS50943"/>
    </source>
</evidence>
<dbReference type="PROSITE" id="PS50005">
    <property type="entry name" value="TPR"/>
    <property type="match status" value="1"/>
</dbReference>
<dbReference type="InterPro" id="IPR001387">
    <property type="entry name" value="Cro/C1-type_HTH"/>
</dbReference>
<dbReference type="Gene3D" id="1.10.260.40">
    <property type="entry name" value="lambda repressor-like DNA-binding domains"/>
    <property type="match status" value="1"/>
</dbReference>
<proteinExistence type="predicted"/>
<evidence type="ECO:0000256" key="1">
    <source>
        <dbReference type="PROSITE-ProRule" id="PRU00339"/>
    </source>
</evidence>
<protein>
    <submittedName>
        <fullName evidence="3">Helix-turn-helix domain-containing protein</fullName>
    </submittedName>
</protein>
<keyword evidence="1" id="KW-0802">TPR repeat</keyword>
<gene>
    <name evidence="3" type="ORF">ACFQZM_05985</name>
</gene>
<dbReference type="Pfam" id="PF13560">
    <property type="entry name" value="HTH_31"/>
    <property type="match status" value="1"/>
</dbReference>
<dbReference type="RefSeq" id="WP_131754987.1">
    <property type="nucleotide sequence ID" value="NZ_CAACUY010000002.1"/>
</dbReference>
<dbReference type="PROSITE" id="PS50943">
    <property type="entry name" value="HTH_CROC1"/>
    <property type="match status" value="1"/>
</dbReference>
<dbReference type="SUPFAM" id="SSF47413">
    <property type="entry name" value="lambda repressor-like DNA-binding domains"/>
    <property type="match status" value="1"/>
</dbReference>
<dbReference type="CDD" id="cd00093">
    <property type="entry name" value="HTH_XRE"/>
    <property type="match status" value="1"/>
</dbReference>
<dbReference type="SMART" id="SM00530">
    <property type="entry name" value="HTH_XRE"/>
    <property type="match status" value="1"/>
</dbReference>
<accession>A0ABW2XC52</accession>
<comment type="caution">
    <text evidence="3">The sequence shown here is derived from an EMBL/GenBank/DDBJ whole genome shotgun (WGS) entry which is preliminary data.</text>
</comment>
<feature type="repeat" description="TPR" evidence="1">
    <location>
        <begin position="332"/>
        <end position="365"/>
    </location>
</feature>
<evidence type="ECO:0000313" key="3">
    <source>
        <dbReference type="EMBL" id="MFD0684036.1"/>
    </source>
</evidence>
<feature type="domain" description="HTH cro/C1-type" evidence="2">
    <location>
        <begin position="16"/>
        <end position="70"/>
    </location>
</feature>
<sequence length="400" mass="44005">MSTRTGCDPTSIGRRMASARELRGLTQRQLAERIPCSKSLIAQVESGHKPASQALIAGAARALRVGLDELTGQPYRDESRHDRVHSTVPELRRALLAWDLPDEDVRPRGVTDLRKDVARASQLGQKARYVQLGEMLPALLDELTAAAHVSSAPAPLQALLSEAYTGATAIAYTLGYFDLRALAMDRVQRAAEASQDPLRTARTQWQRSTLFLASGAYAKGTAVLDRVRRDLGDDVGRLDAPALSVLGATHLRSAVFAARTPDAAAAWAHIDEAREITRLLGVDANHYGLEFGPSNVSMHEVAVAVEMYDGTGAVERARRTRLPNTVAPVRLGHYYIDLARGFLYHGDRARALEALQKARQVAPQQTRNHPMVHETVRMLNDLERRRPESLANFATWLRIP</sequence>
<dbReference type="EMBL" id="JBHTGP010000003">
    <property type="protein sequence ID" value="MFD0684036.1"/>
    <property type="molecule type" value="Genomic_DNA"/>
</dbReference>
<keyword evidence="4" id="KW-1185">Reference proteome</keyword>
<evidence type="ECO:0000313" key="4">
    <source>
        <dbReference type="Proteomes" id="UP001597063"/>
    </source>
</evidence>
<name>A0ABW2XC52_9ACTN</name>
<dbReference type="Proteomes" id="UP001597063">
    <property type="component" value="Unassembled WGS sequence"/>
</dbReference>
<dbReference type="InterPro" id="IPR010982">
    <property type="entry name" value="Lambda_DNA-bd_dom_sf"/>
</dbReference>
<organism evidence="3 4">
    <name type="scientific">Actinomadura fibrosa</name>
    <dbReference type="NCBI Taxonomy" id="111802"/>
    <lineage>
        <taxon>Bacteria</taxon>
        <taxon>Bacillati</taxon>
        <taxon>Actinomycetota</taxon>
        <taxon>Actinomycetes</taxon>
        <taxon>Streptosporangiales</taxon>
        <taxon>Thermomonosporaceae</taxon>
        <taxon>Actinomadura</taxon>
    </lineage>
</organism>